<organism evidence="1">
    <name type="scientific">Spodoptera frugiperda</name>
    <name type="common">Fall armyworm</name>
    <dbReference type="NCBI Taxonomy" id="7108"/>
    <lineage>
        <taxon>Eukaryota</taxon>
        <taxon>Metazoa</taxon>
        <taxon>Ecdysozoa</taxon>
        <taxon>Arthropoda</taxon>
        <taxon>Hexapoda</taxon>
        <taxon>Insecta</taxon>
        <taxon>Pterygota</taxon>
        <taxon>Neoptera</taxon>
        <taxon>Endopterygota</taxon>
        <taxon>Lepidoptera</taxon>
        <taxon>Glossata</taxon>
        <taxon>Ditrysia</taxon>
        <taxon>Noctuoidea</taxon>
        <taxon>Noctuidae</taxon>
        <taxon>Amphipyrinae</taxon>
        <taxon>Spodoptera</taxon>
    </lineage>
</organism>
<sequence length="215" mass="24179">MNDDVTVRSERQLLAGSTVADFFWLTLLEVSYMLTPQVVSSNFLDDFIEDVKTYRPYTRRPRPRDKPVGERSRYAAKKFKLPKFKAPVTTTPLPTTVSTTAEAPKTDVEVIFPDETKTLSFDSPAKVNFTFDFSIEGKDGKRSVCHLMCVNRPMFSPALGEARRSVRLILTKNHPVPPALRAGAPYSLNSQVTVNVEPCMSSANNQHYLPQDFNS</sequence>
<proteinExistence type="predicted"/>
<reference evidence="1" key="1">
    <citation type="submission" date="2016-07" db="EMBL/GenBank/DDBJ databases">
        <authorList>
            <person name="Bretaudeau A."/>
        </authorList>
    </citation>
    <scope>NUCLEOTIDE SEQUENCE</scope>
    <source>
        <strain evidence="1">Rice</strain>
        <tissue evidence="1">Whole body</tissue>
    </source>
</reference>
<dbReference type="AlphaFoldDB" id="A0A2H1WXW0"/>
<gene>
    <name evidence="1" type="ORF">SFRICE_028144</name>
</gene>
<evidence type="ECO:0000313" key="1">
    <source>
        <dbReference type="EMBL" id="SOQ57888.1"/>
    </source>
</evidence>
<protein>
    <submittedName>
        <fullName evidence="1">SFRICE_028144</fullName>
    </submittedName>
</protein>
<accession>A0A2H1WXW0</accession>
<name>A0A2H1WXW0_SPOFR</name>
<dbReference type="EMBL" id="ODYU01011889">
    <property type="protein sequence ID" value="SOQ57888.1"/>
    <property type="molecule type" value="Genomic_DNA"/>
</dbReference>